<comment type="caution">
    <text evidence="2">The sequence shown here is derived from an EMBL/GenBank/DDBJ whole genome shotgun (WGS) entry which is preliminary data.</text>
</comment>
<reference evidence="3" key="1">
    <citation type="journal article" date="2019" name="Int. J. Syst. Evol. Microbiol.">
        <title>The Global Catalogue of Microorganisms (GCM) 10K type strain sequencing project: providing services to taxonomists for standard genome sequencing and annotation.</title>
        <authorList>
            <consortium name="The Broad Institute Genomics Platform"/>
            <consortium name="The Broad Institute Genome Sequencing Center for Infectious Disease"/>
            <person name="Wu L."/>
            <person name="Ma J."/>
        </authorList>
    </citation>
    <scope>NUCLEOTIDE SEQUENCE [LARGE SCALE GENOMIC DNA]</scope>
    <source>
        <strain evidence="3">JCM 17986</strain>
    </source>
</reference>
<dbReference type="Proteomes" id="UP001500466">
    <property type="component" value="Unassembled WGS sequence"/>
</dbReference>
<name>A0ABP9GS85_9ACTN</name>
<keyword evidence="1" id="KW-0812">Transmembrane</keyword>
<feature type="transmembrane region" description="Helical" evidence="1">
    <location>
        <begin position="34"/>
        <end position="52"/>
    </location>
</feature>
<proteinExistence type="predicted"/>
<keyword evidence="1" id="KW-1133">Transmembrane helix</keyword>
<evidence type="ECO:0000313" key="2">
    <source>
        <dbReference type="EMBL" id="GAA4951680.1"/>
    </source>
</evidence>
<protein>
    <submittedName>
        <fullName evidence="2">Uncharacterized protein</fullName>
    </submittedName>
</protein>
<sequence length="91" mass="9952">MADSPWRKSVRESTVKNRVSTVNWAAKQVVHSDLLTALILGAAAVTAVVLHLRGRDSRAEWLGIAIALPWVLAAFRHRKICNPCPRQKGGG</sequence>
<evidence type="ECO:0000313" key="3">
    <source>
        <dbReference type="Proteomes" id="UP001500466"/>
    </source>
</evidence>
<gene>
    <name evidence="2" type="ORF">GCM10023205_10770</name>
</gene>
<keyword evidence="3" id="KW-1185">Reference proteome</keyword>
<keyword evidence="1" id="KW-0472">Membrane</keyword>
<accession>A0ABP9GS85</accession>
<dbReference type="EMBL" id="BAABHS010000003">
    <property type="protein sequence ID" value="GAA4951680.1"/>
    <property type="molecule type" value="Genomic_DNA"/>
</dbReference>
<evidence type="ECO:0000256" key="1">
    <source>
        <dbReference type="SAM" id="Phobius"/>
    </source>
</evidence>
<organism evidence="2 3">
    <name type="scientific">Yinghuangia aomiensis</name>
    <dbReference type="NCBI Taxonomy" id="676205"/>
    <lineage>
        <taxon>Bacteria</taxon>
        <taxon>Bacillati</taxon>
        <taxon>Actinomycetota</taxon>
        <taxon>Actinomycetes</taxon>
        <taxon>Kitasatosporales</taxon>
        <taxon>Streptomycetaceae</taxon>
        <taxon>Yinghuangia</taxon>
    </lineage>
</organism>
<dbReference type="RefSeq" id="WP_345674097.1">
    <property type="nucleotide sequence ID" value="NZ_BAABHS010000003.1"/>
</dbReference>